<feature type="domain" description="PiggyBac transposable element-derived protein" evidence="1">
    <location>
        <begin position="3"/>
        <end position="112"/>
    </location>
</feature>
<dbReference type="InterPro" id="IPR052638">
    <property type="entry name" value="PiggyBac_TE-derived"/>
</dbReference>
<accession>A0AAV4HM32</accession>
<organism evidence="2 3">
    <name type="scientific">Elysia marginata</name>
    <dbReference type="NCBI Taxonomy" id="1093978"/>
    <lineage>
        <taxon>Eukaryota</taxon>
        <taxon>Metazoa</taxon>
        <taxon>Spiralia</taxon>
        <taxon>Lophotrochozoa</taxon>
        <taxon>Mollusca</taxon>
        <taxon>Gastropoda</taxon>
        <taxon>Heterobranchia</taxon>
        <taxon>Euthyneura</taxon>
        <taxon>Panpulmonata</taxon>
        <taxon>Sacoglossa</taxon>
        <taxon>Placobranchoidea</taxon>
        <taxon>Plakobranchidae</taxon>
        <taxon>Elysia</taxon>
    </lineage>
</organism>
<name>A0AAV4HM32_9GAST</name>
<evidence type="ECO:0000313" key="2">
    <source>
        <dbReference type="EMBL" id="GFR97665.1"/>
    </source>
</evidence>
<dbReference type="AlphaFoldDB" id="A0AAV4HM32"/>
<evidence type="ECO:0000313" key="3">
    <source>
        <dbReference type="Proteomes" id="UP000762676"/>
    </source>
</evidence>
<comment type="caution">
    <text evidence="2">The sequence shown here is derived from an EMBL/GenBank/DDBJ whole genome shotgun (WGS) entry which is preliminary data.</text>
</comment>
<dbReference type="PANTHER" id="PTHR47055">
    <property type="entry name" value="DDE_TNP_1_7 DOMAIN-CONTAINING PROTEIN"/>
    <property type="match status" value="1"/>
</dbReference>
<sequence>MGGSVLIDLLIELPAQEFHVFTGNLFTSLALMSELRVMGMHGTDTLRANRLAKCPLTPPQAMKKQPRGTMDHQLETTSNTVIVRWNDNSVVTVAPPAYGVQPLQKAKRWSREKKNSL</sequence>
<proteinExistence type="predicted"/>
<dbReference type="Pfam" id="PF13843">
    <property type="entry name" value="DDE_Tnp_1_7"/>
    <property type="match status" value="1"/>
</dbReference>
<dbReference type="InterPro" id="IPR029526">
    <property type="entry name" value="PGBD"/>
</dbReference>
<keyword evidence="3" id="KW-1185">Reference proteome</keyword>
<dbReference type="EMBL" id="BMAT01002039">
    <property type="protein sequence ID" value="GFR97665.1"/>
    <property type="molecule type" value="Genomic_DNA"/>
</dbReference>
<reference evidence="2 3" key="1">
    <citation type="journal article" date="2021" name="Elife">
        <title>Chloroplast acquisition without the gene transfer in kleptoplastic sea slugs, Plakobranchus ocellatus.</title>
        <authorList>
            <person name="Maeda T."/>
            <person name="Takahashi S."/>
            <person name="Yoshida T."/>
            <person name="Shimamura S."/>
            <person name="Takaki Y."/>
            <person name="Nagai Y."/>
            <person name="Toyoda A."/>
            <person name="Suzuki Y."/>
            <person name="Arimoto A."/>
            <person name="Ishii H."/>
            <person name="Satoh N."/>
            <person name="Nishiyama T."/>
            <person name="Hasebe M."/>
            <person name="Maruyama T."/>
            <person name="Minagawa J."/>
            <person name="Obokata J."/>
            <person name="Shigenobu S."/>
        </authorList>
    </citation>
    <scope>NUCLEOTIDE SEQUENCE [LARGE SCALE GENOMIC DNA]</scope>
</reference>
<evidence type="ECO:0000259" key="1">
    <source>
        <dbReference type="Pfam" id="PF13843"/>
    </source>
</evidence>
<gene>
    <name evidence="2" type="ORF">ElyMa_000998300</name>
</gene>
<dbReference type="GO" id="GO:0043565">
    <property type="term" value="F:sequence-specific DNA binding"/>
    <property type="evidence" value="ECO:0007669"/>
    <property type="project" value="TreeGrafter"/>
</dbReference>
<protein>
    <submittedName>
        <fullName evidence="2">PiggyBac transposable element-derived protein 3</fullName>
    </submittedName>
</protein>
<dbReference type="PANTHER" id="PTHR47055:SF3">
    <property type="entry name" value="PHORBOL-ESTER_DAG-TYPE DOMAIN-CONTAINING PROTEIN"/>
    <property type="match status" value="1"/>
</dbReference>
<dbReference type="Proteomes" id="UP000762676">
    <property type="component" value="Unassembled WGS sequence"/>
</dbReference>